<sequence>MAVLSPDHKYFNATEPFQSHIHGTDRSFSSTYFLFFIATDKFAPHCSCAAFTGRVRSKWTSVPQLEQQYRRWTTNVSLL</sequence>
<evidence type="ECO:0000313" key="1">
    <source>
        <dbReference type="EMBL" id="CAA9998403.1"/>
    </source>
</evidence>
<evidence type="ECO:0000313" key="2">
    <source>
        <dbReference type="Proteomes" id="UP000479000"/>
    </source>
</evidence>
<protein>
    <submittedName>
        <fullName evidence="1">Uncharacterized protein</fullName>
    </submittedName>
</protein>
<feature type="non-terminal residue" evidence="1">
    <location>
        <position position="79"/>
    </location>
</feature>
<reference evidence="1 2" key="1">
    <citation type="submission" date="2020-02" db="EMBL/GenBank/DDBJ databases">
        <authorList>
            <person name="Ferguson B K."/>
        </authorList>
    </citation>
    <scope>NUCLEOTIDE SEQUENCE [LARGE SCALE GENOMIC DNA]</scope>
</reference>
<dbReference type="AlphaFoldDB" id="A0A6H5G995"/>
<gene>
    <name evidence="1" type="ORF">NTEN_LOCUS4686</name>
</gene>
<proteinExistence type="predicted"/>
<dbReference type="EMBL" id="CADCXU010007035">
    <property type="protein sequence ID" value="CAA9998403.1"/>
    <property type="molecule type" value="Genomic_DNA"/>
</dbReference>
<name>A0A6H5G995_9HEMI</name>
<dbReference type="Proteomes" id="UP000479000">
    <property type="component" value="Unassembled WGS sequence"/>
</dbReference>
<organism evidence="1 2">
    <name type="scientific">Nesidiocoris tenuis</name>
    <dbReference type="NCBI Taxonomy" id="355587"/>
    <lineage>
        <taxon>Eukaryota</taxon>
        <taxon>Metazoa</taxon>
        <taxon>Ecdysozoa</taxon>
        <taxon>Arthropoda</taxon>
        <taxon>Hexapoda</taxon>
        <taxon>Insecta</taxon>
        <taxon>Pterygota</taxon>
        <taxon>Neoptera</taxon>
        <taxon>Paraneoptera</taxon>
        <taxon>Hemiptera</taxon>
        <taxon>Heteroptera</taxon>
        <taxon>Panheteroptera</taxon>
        <taxon>Cimicomorpha</taxon>
        <taxon>Miridae</taxon>
        <taxon>Dicyphina</taxon>
        <taxon>Nesidiocoris</taxon>
    </lineage>
</organism>
<accession>A0A6H5G995</accession>
<keyword evidence="2" id="KW-1185">Reference proteome</keyword>